<accession>A0ABU6SGC2</accession>
<sequence length="174" mass="20330">MSPFSSAVKFDIEKFDGRMFFGLWQGQVKDVLIQFRLNKMRKVIIQVCTDMEEMNCSGSTIKHVHRLAVDARCVMVEFCRWLRNFQGKPTWKQYHKISATGHGRDAQQVVSRAMLGYWCVAAMSPFSSAVKFDIEKFDGRMFFGLWQGQVKDVLIQFGLHKMRKVWAYKEKLSK</sequence>
<comment type="caution">
    <text evidence="1">The sequence shown here is derived from an EMBL/GenBank/DDBJ whole genome shotgun (WGS) entry which is preliminary data.</text>
</comment>
<evidence type="ECO:0000313" key="1">
    <source>
        <dbReference type="EMBL" id="MED6135441.1"/>
    </source>
</evidence>
<gene>
    <name evidence="1" type="ORF">PIB30_046466</name>
</gene>
<protein>
    <submittedName>
        <fullName evidence="1">Uncharacterized protein</fullName>
    </submittedName>
</protein>
<dbReference type="EMBL" id="JASCZI010060705">
    <property type="protein sequence ID" value="MED6135441.1"/>
    <property type="molecule type" value="Genomic_DNA"/>
</dbReference>
<name>A0ABU6SGC2_9FABA</name>
<reference evidence="1 2" key="1">
    <citation type="journal article" date="2023" name="Plants (Basel)">
        <title>Bridging the Gap: Combining Genomics and Transcriptomics Approaches to Understand Stylosanthes scabra, an Orphan Legume from the Brazilian Caatinga.</title>
        <authorList>
            <person name="Ferreira-Neto J.R.C."/>
            <person name="da Silva M.D."/>
            <person name="Binneck E."/>
            <person name="de Melo N.F."/>
            <person name="da Silva R.H."/>
            <person name="de Melo A.L.T.M."/>
            <person name="Pandolfi V."/>
            <person name="Bustamante F.O."/>
            <person name="Brasileiro-Vidal A.C."/>
            <person name="Benko-Iseppon A.M."/>
        </authorList>
    </citation>
    <scope>NUCLEOTIDE SEQUENCE [LARGE SCALE GENOMIC DNA]</scope>
    <source>
        <tissue evidence="1">Leaves</tissue>
    </source>
</reference>
<dbReference type="Proteomes" id="UP001341840">
    <property type="component" value="Unassembled WGS sequence"/>
</dbReference>
<proteinExistence type="predicted"/>
<organism evidence="1 2">
    <name type="scientific">Stylosanthes scabra</name>
    <dbReference type="NCBI Taxonomy" id="79078"/>
    <lineage>
        <taxon>Eukaryota</taxon>
        <taxon>Viridiplantae</taxon>
        <taxon>Streptophyta</taxon>
        <taxon>Embryophyta</taxon>
        <taxon>Tracheophyta</taxon>
        <taxon>Spermatophyta</taxon>
        <taxon>Magnoliopsida</taxon>
        <taxon>eudicotyledons</taxon>
        <taxon>Gunneridae</taxon>
        <taxon>Pentapetalae</taxon>
        <taxon>rosids</taxon>
        <taxon>fabids</taxon>
        <taxon>Fabales</taxon>
        <taxon>Fabaceae</taxon>
        <taxon>Papilionoideae</taxon>
        <taxon>50 kb inversion clade</taxon>
        <taxon>dalbergioids sensu lato</taxon>
        <taxon>Dalbergieae</taxon>
        <taxon>Pterocarpus clade</taxon>
        <taxon>Stylosanthes</taxon>
    </lineage>
</organism>
<keyword evidence="2" id="KW-1185">Reference proteome</keyword>
<evidence type="ECO:0000313" key="2">
    <source>
        <dbReference type="Proteomes" id="UP001341840"/>
    </source>
</evidence>